<accession>A0ABQ7V9C8</accession>
<dbReference type="EMBL" id="JAIVGD010000013">
    <property type="protein sequence ID" value="KAH0760705.1"/>
    <property type="molecule type" value="Genomic_DNA"/>
</dbReference>
<dbReference type="EMBL" id="JAIVGD010000013">
    <property type="protein sequence ID" value="KAH0760682.1"/>
    <property type="molecule type" value="Genomic_DNA"/>
</dbReference>
<dbReference type="EMBL" id="JAIVGD010000013">
    <property type="protein sequence ID" value="KAH0760737.1"/>
    <property type="molecule type" value="Genomic_DNA"/>
</dbReference>
<evidence type="ECO:0000313" key="9">
    <source>
        <dbReference type="EMBL" id="KAH0760746.1"/>
    </source>
</evidence>
<dbReference type="EMBL" id="JAIVGD010000013">
    <property type="protein sequence ID" value="KAH0760688.1"/>
    <property type="molecule type" value="Genomic_DNA"/>
</dbReference>
<evidence type="ECO:0000313" key="5">
    <source>
        <dbReference type="EMBL" id="KAH0760712.1"/>
    </source>
</evidence>
<evidence type="ECO:0000313" key="7">
    <source>
        <dbReference type="EMBL" id="KAH0760728.1"/>
    </source>
</evidence>
<gene>
    <name evidence="2" type="ORF">KY290_016755</name>
    <name evidence="3" type="ORF">KY290_016761</name>
    <name evidence="4" type="ORF">KY290_016778</name>
    <name evidence="5" type="ORF">KY290_016785</name>
    <name evidence="6" type="ORF">KY290_016791</name>
    <name evidence="7" type="ORF">KY290_016801</name>
    <name evidence="8" type="ORF">KY290_016810</name>
    <name evidence="9" type="ORF">KY290_016819</name>
    <name evidence="10" type="ORF">KY290_016840</name>
    <name evidence="11" type="ORF">KY290_016850</name>
    <name evidence="12" type="ORF">KY290_016867</name>
</gene>
<organism evidence="2 13">
    <name type="scientific">Solanum tuberosum</name>
    <name type="common">Potato</name>
    <dbReference type="NCBI Taxonomy" id="4113"/>
    <lineage>
        <taxon>Eukaryota</taxon>
        <taxon>Viridiplantae</taxon>
        <taxon>Streptophyta</taxon>
        <taxon>Embryophyta</taxon>
        <taxon>Tracheophyta</taxon>
        <taxon>Spermatophyta</taxon>
        <taxon>Magnoliopsida</taxon>
        <taxon>eudicotyledons</taxon>
        <taxon>Gunneridae</taxon>
        <taxon>Pentapetalae</taxon>
        <taxon>asterids</taxon>
        <taxon>lamiids</taxon>
        <taxon>Solanales</taxon>
        <taxon>Solanaceae</taxon>
        <taxon>Solanoideae</taxon>
        <taxon>Solaneae</taxon>
        <taxon>Solanum</taxon>
    </lineage>
</organism>
<evidence type="ECO:0000313" key="4">
    <source>
        <dbReference type="EMBL" id="KAH0760705.1"/>
    </source>
</evidence>
<dbReference type="EMBL" id="JAIVGD010000013">
    <property type="protein sequence ID" value="KAH0760728.1"/>
    <property type="molecule type" value="Genomic_DNA"/>
</dbReference>
<evidence type="ECO:0000313" key="10">
    <source>
        <dbReference type="EMBL" id="KAH0760767.1"/>
    </source>
</evidence>
<dbReference type="EMBL" id="JAIVGD010000013">
    <property type="protein sequence ID" value="KAH0760718.1"/>
    <property type="molecule type" value="Genomic_DNA"/>
</dbReference>
<evidence type="ECO:0000313" key="8">
    <source>
        <dbReference type="EMBL" id="KAH0760737.1"/>
    </source>
</evidence>
<protein>
    <submittedName>
        <fullName evidence="2">Uncharacterized protein</fullName>
    </submittedName>
</protein>
<dbReference type="Proteomes" id="UP000826656">
    <property type="component" value="Unassembled WGS sequence"/>
</dbReference>
<evidence type="ECO:0000256" key="1">
    <source>
        <dbReference type="SAM" id="MobiDB-lite"/>
    </source>
</evidence>
<sequence>MGVSSFFAQLNLNRTLYEPKYRSNTLRAKAPFVPKRRSVRAEEAERSDRRGGAFGPKRRSVRAEEAERSRRRGGAFAPKRRSVRHGFFFEDAVSGALFEGAVFDALFEDAVFGALFEDAVFGARPSYGRLKFHKFKATFAL</sequence>
<evidence type="ECO:0000313" key="6">
    <source>
        <dbReference type="EMBL" id="KAH0760718.1"/>
    </source>
</evidence>
<dbReference type="EMBL" id="JAIVGD010000013">
    <property type="protein sequence ID" value="KAH0760712.1"/>
    <property type="molecule type" value="Genomic_DNA"/>
</dbReference>
<evidence type="ECO:0000313" key="3">
    <source>
        <dbReference type="EMBL" id="KAH0760688.1"/>
    </source>
</evidence>
<comment type="caution">
    <text evidence="2">The sequence shown here is derived from an EMBL/GenBank/DDBJ whole genome shotgun (WGS) entry which is preliminary data.</text>
</comment>
<proteinExistence type="predicted"/>
<feature type="compositionally biased region" description="Basic and acidic residues" evidence="1">
    <location>
        <begin position="39"/>
        <end position="51"/>
    </location>
</feature>
<evidence type="ECO:0000313" key="13">
    <source>
        <dbReference type="Proteomes" id="UP000826656"/>
    </source>
</evidence>
<dbReference type="EMBL" id="JAIVGD010000013">
    <property type="protein sequence ID" value="KAH0760746.1"/>
    <property type="molecule type" value="Genomic_DNA"/>
</dbReference>
<evidence type="ECO:0000313" key="12">
    <source>
        <dbReference type="EMBL" id="KAH0760794.1"/>
    </source>
</evidence>
<dbReference type="EMBL" id="JAIVGD010000013">
    <property type="protein sequence ID" value="KAH0760794.1"/>
    <property type="molecule type" value="Genomic_DNA"/>
</dbReference>
<evidence type="ECO:0000313" key="2">
    <source>
        <dbReference type="EMBL" id="KAH0760682.1"/>
    </source>
</evidence>
<dbReference type="EMBL" id="JAIVGD010000013">
    <property type="protein sequence ID" value="KAH0760777.1"/>
    <property type="molecule type" value="Genomic_DNA"/>
</dbReference>
<keyword evidence="13" id="KW-1185">Reference proteome</keyword>
<feature type="region of interest" description="Disordered" evidence="1">
    <location>
        <begin position="36"/>
        <end position="77"/>
    </location>
</feature>
<name>A0ABQ7V9C8_SOLTU</name>
<reference evidence="2 13" key="1">
    <citation type="journal article" date="2021" name="bioRxiv">
        <title>Chromosome-scale and haplotype-resolved genome assembly of a tetraploid potato cultivar.</title>
        <authorList>
            <person name="Sun H."/>
            <person name="Jiao W.-B."/>
            <person name="Krause K."/>
            <person name="Campoy J.A."/>
            <person name="Goel M."/>
            <person name="Folz-Donahue K."/>
            <person name="Kukat C."/>
            <person name="Huettel B."/>
            <person name="Schneeberger K."/>
        </authorList>
    </citation>
    <scope>NUCLEOTIDE SEQUENCE [LARGE SCALE GENOMIC DNA]</scope>
    <source>
        <strain evidence="2">SolTubOtavaFocal</strain>
        <tissue evidence="2">Leaves</tissue>
    </source>
</reference>
<dbReference type="EMBL" id="JAIVGD010000013">
    <property type="protein sequence ID" value="KAH0760767.1"/>
    <property type="molecule type" value="Genomic_DNA"/>
</dbReference>
<evidence type="ECO:0000313" key="11">
    <source>
        <dbReference type="EMBL" id="KAH0760777.1"/>
    </source>
</evidence>